<protein>
    <recommendedName>
        <fullName evidence="4">Diacylglycerol glucosyltransferase N-terminal domain-containing protein</fullName>
    </recommendedName>
</protein>
<accession>A0A5C8ZBH8</accession>
<dbReference type="GO" id="GO:0016020">
    <property type="term" value="C:membrane"/>
    <property type="evidence" value="ECO:0007669"/>
    <property type="project" value="GOC"/>
</dbReference>
<evidence type="ECO:0000256" key="1">
    <source>
        <dbReference type="ARBA" id="ARBA00006962"/>
    </source>
</evidence>
<dbReference type="RefSeq" id="WP_147927031.1">
    <property type="nucleotide sequence ID" value="NZ_VKAC01000008.1"/>
</dbReference>
<dbReference type="PANTHER" id="PTHR43025">
    <property type="entry name" value="MONOGALACTOSYLDIACYLGLYCEROL SYNTHASE"/>
    <property type="match status" value="1"/>
</dbReference>
<comment type="similarity">
    <text evidence="1">Belongs to the glycosyltransferase 28 family.</text>
</comment>
<keyword evidence="2" id="KW-0328">Glycosyltransferase</keyword>
<dbReference type="AlphaFoldDB" id="A0A5C8ZBH8"/>
<organism evidence="5 6">
    <name type="scientific">Quadrisphaera setariae</name>
    <dbReference type="NCBI Taxonomy" id="2593304"/>
    <lineage>
        <taxon>Bacteria</taxon>
        <taxon>Bacillati</taxon>
        <taxon>Actinomycetota</taxon>
        <taxon>Actinomycetes</taxon>
        <taxon>Kineosporiales</taxon>
        <taxon>Kineosporiaceae</taxon>
        <taxon>Quadrisphaera</taxon>
    </lineage>
</organism>
<evidence type="ECO:0000256" key="3">
    <source>
        <dbReference type="ARBA" id="ARBA00022679"/>
    </source>
</evidence>
<dbReference type="PANTHER" id="PTHR43025:SF3">
    <property type="entry name" value="MONOGALACTOSYLDIACYLGLYCEROL SYNTHASE 1, CHLOROPLASTIC"/>
    <property type="match status" value="1"/>
</dbReference>
<evidence type="ECO:0000256" key="2">
    <source>
        <dbReference type="ARBA" id="ARBA00022676"/>
    </source>
</evidence>
<dbReference type="SUPFAM" id="SSF53756">
    <property type="entry name" value="UDP-Glycosyltransferase/glycogen phosphorylase"/>
    <property type="match status" value="1"/>
</dbReference>
<keyword evidence="6" id="KW-1185">Reference proteome</keyword>
<name>A0A5C8ZBH8_9ACTN</name>
<dbReference type="Gene3D" id="3.40.50.2000">
    <property type="entry name" value="Glycogen Phosphorylase B"/>
    <property type="match status" value="1"/>
</dbReference>
<sequence>MTAAPTGLLPAAPAVRAALSAGRARAPRVLVLTGSVGAGHDGAAAELASRLRAAGAVSEVRDLLDGLPRAAQLFLRDGYAVAVARAPHVFEAVFRGMERRGLVWRVEQEICALGASAVQGWLEEVRPDVVVSTYPLSSQLLGQEAEAGRLAVPFVTYCTDPAVHASWLHPRAAAHLTVTEATAEQGRADYPHLERAGVPFEVAGPLVPARFAERMALPELVRLRTELGLRSSLDGGLHPGRERGRGSGRPVALLATGSLGMGAVVPSACDVAAAGWTPLVLCGRNDALRRRAAAVPGAVALGWRSDVHRLMQLADVLVHNAGGLAVTEALVAGLPAVTYRSIPGHGRANATVLAERGGVPWPTTSQELAGALRSQLVRGRLQRDWPCAAQAVLRRVTPAAELAVVR</sequence>
<evidence type="ECO:0000259" key="4">
    <source>
        <dbReference type="Pfam" id="PF06925"/>
    </source>
</evidence>
<proteinExistence type="inferred from homology"/>
<dbReference type="GO" id="GO:0009247">
    <property type="term" value="P:glycolipid biosynthetic process"/>
    <property type="evidence" value="ECO:0007669"/>
    <property type="project" value="InterPro"/>
</dbReference>
<comment type="caution">
    <text evidence="5">The sequence shown here is derived from an EMBL/GenBank/DDBJ whole genome shotgun (WGS) entry which is preliminary data.</text>
</comment>
<gene>
    <name evidence="5" type="ORF">FMM08_14125</name>
</gene>
<dbReference type="Pfam" id="PF06925">
    <property type="entry name" value="MGDG_synth"/>
    <property type="match status" value="1"/>
</dbReference>
<keyword evidence="3" id="KW-0808">Transferase</keyword>
<evidence type="ECO:0000313" key="6">
    <source>
        <dbReference type="Proteomes" id="UP000321234"/>
    </source>
</evidence>
<dbReference type="GO" id="GO:0016758">
    <property type="term" value="F:hexosyltransferase activity"/>
    <property type="evidence" value="ECO:0007669"/>
    <property type="project" value="InterPro"/>
</dbReference>
<reference evidence="5 6" key="1">
    <citation type="submission" date="2019-07" db="EMBL/GenBank/DDBJ databases">
        <title>Quadrisphaera sp. strain DD2A genome sequencing and assembly.</title>
        <authorList>
            <person name="Kim I."/>
        </authorList>
    </citation>
    <scope>NUCLEOTIDE SEQUENCE [LARGE SCALE GENOMIC DNA]</scope>
    <source>
        <strain evidence="5 6">DD2A</strain>
    </source>
</reference>
<dbReference type="EMBL" id="VKAC01000008">
    <property type="protein sequence ID" value="TXR55455.1"/>
    <property type="molecule type" value="Genomic_DNA"/>
</dbReference>
<dbReference type="Proteomes" id="UP000321234">
    <property type="component" value="Unassembled WGS sequence"/>
</dbReference>
<dbReference type="OrthoDB" id="9810950at2"/>
<dbReference type="InterPro" id="IPR009695">
    <property type="entry name" value="Diacylglyc_glucosyltr_N"/>
</dbReference>
<dbReference type="InterPro" id="IPR050519">
    <property type="entry name" value="Glycosyltransf_28_UgtP"/>
</dbReference>
<feature type="domain" description="Diacylglycerol glucosyltransferase N-terminal" evidence="4">
    <location>
        <begin position="43"/>
        <end position="185"/>
    </location>
</feature>
<evidence type="ECO:0000313" key="5">
    <source>
        <dbReference type="EMBL" id="TXR55455.1"/>
    </source>
</evidence>